<dbReference type="InterPro" id="IPR001322">
    <property type="entry name" value="Lamin_tail_dom"/>
</dbReference>
<organism evidence="3 4">
    <name type="scientific">Pseudochryseolinea flava</name>
    <dbReference type="NCBI Taxonomy" id="2059302"/>
    <lineage>
        <taxon>Bacteria</taxon>
        <taxon>Pseudomonadati</taxon>
        <taxon>Bacteroidota</taxon>
        <taxon>Cytophagia</taxon>
        <taxon>Cytophagales</taxon>
        <taxon>Fulvivirgaceae</taxon>
        <taxon>Pseudochryseolinea</taxon>
    </lineage>
</organism>
<protein>
    <recommendedName>
        <fullName evidence="2">LTD domain-containing protein</fullName>
    </recommendedName>
</protein>
<feature type="region of interest" description="Disordered" evidence="1">
    <location>
        <begin position="402"/>
        <end position="423"/>
    </location>
</feature>
<evidence type="ECO:0000256" key="1">
    <source>
        <dbReference type="SAM" id="MobiDB-lite"/>
    </source>
</evidence>
<dbReference type="SUPFAM" id="SSF74853">
    <property type="entry name" value="Lamin A/C globular tail domain"/>
    <property type="match status" value="2"/>
</dbReference>
<evidence type="ECO:0000313" key="3">
    <source>
        <dbReference type="EMBL" id="RAW00552.1"/>
    </source>
</evidence>
<feature type="domain" description="LTD" evidence="2">
    <location>
        <begin position="42"/>
        <end position="141"/>
    </location>
</feature>
<reference evidence="3 4" key="1">
    <citation type="submission" date="2018-06" db="EMBL/GenBank/DDBJ databases">
        <title>Chryseolinea flavus sp. nov., a member of the phylum Bacteroidetes isolated from soil.</title>
        <authorList>
            <person name="Li Y."/>
            <person name="Wang J."/>
        </authorList>
    </citation>
    <scope>NUCLEOTIDE SEQUENCE [LARGE SCALE GENOMIC DNA]</scope>
    <source>
        <strain evidence="3 4">SDU1-6</strain>
    </source>
</reference>
<dbReference type="EMBL" id="QMFY01000006">
    <property type="protein sequence ID" value="RAW00552.1"/>
    <property type="molecule type" value="Genomic_DNA"/>
</dbReference>
<dbReference type="Gene3D" id="2.60.40.1260">
    <property type="entry name" value="Lamin Tail domain"/>
    <property type="match status" value="1"/>
</dbReference>
<evidence type="ECO:0000259" key="2">
    <source>
        <dbReference type="PROSITE" id="PS51841"/>
    </source>
</evidence>
<comment type="caution">
    <text evidence="3">The sequence shown here is derived from an EMBL/GenBank/DDBJ whole genome shotgun (WGS) entry which is preliminary data.</text>
</comment>
<feature type="domain" description="LTD" evidence="2">
    <location>
        <begin position="253"/>
        <end position="393"/>
    </location>
</feature>
<dbReference type="PROSITE" id="PS51841">
    <property type="entry name" value="LTD"/>
    <property type="match status" value="2"/>
</dbReference>
<dbReference type="Proteomes" id="UP000251889">
    <property type="component" value="Unassembled WGS sequence"/>
</dbReference>
<keyword evidence="4" id="KW-1185">Reference proteome</keyword>
<dbReference type="RefSeq" id="WP_112747352.1">
    <property type="nucleotide sequence ID" value="NZ_QMFY01000006.1"/>
</dbReference>
<accession>A0A364Y2L4</accession>
<dbReference type="Pfam" id="PF00932">
    <property type="entry name" value="LTD"/>
    <property type="match status" value="2"/>
</dbReference>
<sequence>MPQTAPFSELKKHIVNGSAWLVLALATAFLASCGPGDDEDPEPTPEEVAINEVYSAGDDWIELYNSSDSPMNIGGYKIFDDETDKYTLPAGTTVPANGFLVLLADGTATGIHTNFKITSDGETIYLENASGTLIDKAEVPALSNGQSFGRFPDGTGGFQISGNSSKAESNNDANAPAISDVTRIPLVPGLNQDVNVTAKVISATIIGSVKLVYRFDGGSFKELNMVAAGSIYSATIPAQNAEGEIEYYILAKSSAGVQSRHPANTENYHDYLLNDDELPVLKINEFMALNVSCCPDDDSGAEEFDDWIEIYNPNDFAVPIAGMYLSDNKDNPFGSKIPSDVPPIPAGGFVVFWADEMRDQGSYHLNFKLSGTGEDIGLFYIDGRLIDSYTYGAQADDVSYGRTSDGGDTWGSLTPSQGSSNNK</sequence>
<feature type="compositionally biased region" description="Polar residues" evidence="1">
    <location>
        <begin position="411"/>
        <end position="423"/>
    </location>
</feature>
<dbReference type="OrthoDB" id="9806464at2"/>
<name>A0A364Y2L4_9BACT</name>
<evidence type="ECO:0000313" key="4">
    <source>
        <dbReference type="Proteomes" id="UP000251889"/>
    </source>
</evidence>
<dbReference type="InterPro" id="IPR036415">
    <property type="entry name" value="Lamin_tail_dom_sf"/>
</dbReference>
<gene>
    <name evidence="3" type="ORF">DQQ10_13210</name>
</gene>
<dbReference type="AlphaFoldDB" id="A0A364Y2L4"/>
<proteinExistence type="predicted"/>